<gene>
    <name evidence="3" type="ORF">NZ47_13515</name>
</gene>
<dbReference type="InterPro" id="IPR011050">
    <property type="entry name" value="Pectin_lyase_fold/virulence"/>
</dbReference>
<name>A0A0B2JM63_9FIRM</name>
<dbReference type="InterPro" id="IPR012334">
    <property type="entry name" value="Pectin_lyas_fold"/>
</dbReference>
<dbReference type="InterPro" id="IPR008638">
    <property type="entry name" value="FhaB/CdiA-like_TPS"/>
</dbReference>
<dbReference type="NCBIfam" id="TIGR01901">
    <property type="entry name" value="adhes_NPXG"/>
    <property type="match status" value="2"/>
</dbReference>
<keyword evidence="1" id="KW-0732">Signal</keyword>
<dbReference type="EMBL" id="JSCE01000250">
    <property type="protein sequence ID" value="KHM47476.1"/>
    <property type="molecule type" value="Genomic_DNA"/>
</dbReference>
<protein>
    <recommendedName>
        <fullName evidence="2">Filamentous haemagglutinin FhaB/tRNA nuclease CdiA-like TPS domain-containing protein</fullName>
    </recommendedName>
</protein>
<comment type="caution">
    <text evidence="3">The sequence shown here is derived from an EMBL/GenBank/DDBJ whole genome shotgun (WGS) entry which is preliminary data.</text>
</comment>
<evidence type="ECO:0000256" key="1">
    <source>
        <dbReference type="SAM" id="SignalP"/>
    </source>
</evidence>
<dbReference type="SUPFAM" id="SSF51126">
    <property type="entry name" value="Pectin lyase-like"/>
    <property type="match status" value="2"/>
</dbReference>
<feature type="chain" id="PRO_5002091446" description="Filamentous haemagglutinin FhaB/tRNA nuclease CdiA-like TPS domain-containing protein" evidence="1">
    <location>
        <begin position="29"/>
        <end position="4612"/>
    </location>
</feature>
<evidence type="ECO:0000313" key="3">
    <source>
        <dbReference type="EMBL" id="KHM47476.1"/>
    </source>
</evidence>
<dbReference type="STRING" id="82374.NZ47_13515"/>
<keyword evidence="4" id="KW-1185">Reference proteome</keyword>
<dbReference type="SMART" id="SM00710">
    <property type="entry name" value="PbH1"/>
    <property type="match status" value="30"/>
</dbReference>
<dbReference type="Pfam" id="PF05860">
    <property type="entry name" value="TPS"/>
    <property type="match status" value="2"/>
</dbReference>
<accession>A0A0B2JM63</accession>
<sequence length="4612" mass="462297">MKKNHRKVGRITLATMIALTLSSAGVFAADLPVNGSVTAGKVTIDGVDYIPAVGNNQSVYINPATGKTFTVDGNTVIDWTSFDIGSGKALSFVGSGSNYLLNRVNGGSASGIYGALNTQDLHFILANPSGITVGNGASLNVIDGGSILLAAMSDKVDGSGNISLRNYNNGNSIVNFENGTSINGSVTAMGQTINVADGITFSGNAALKLVAGTDYSWQSITPGVDKDSIGGNGTITFNDFSDGGASNVTIGANAATVTGNMELTGDDSAVTIRTGNLTYADIYAPEITVINSGNMTVSSSKLESTVGDVRVLSGSLTNDGATLKPTFGGYGYYYPASKVSLTNSTITAKKDAIVAGSDVIVSGKLNSSPTSPTIKATGNVLIAAGETVPLGDGDLKRAGKYNTYIEVTDADIQGKNITVAGNNDVSITGESILKATDSLNVASSDNDIALANGIPVKLDRSYTEDITVDDSVLQGTNINLLGGSIAVKNSANSPKTAIGTADTENVRLLAKNGLNTSGGTVKGKNVLLEGGTVEVGNGASITAAGTAGKASLLAGSTISDGTVTATSANTVTLKGTVSDGDIVLASGKVIVDGGTVDAGDKSAYLLAGNSIDTAKAQGNEAASGVMTTASGNTVTIKNGATVSGYDVHIAGYGVDLSSTTGNISKISAATTLNVVNGVTINNDGSKLVREPAVERGRFSRDTASVVTVNESPSSALIDMPTDGNVVSGSIRYKGNDYTSESDYYFNLASGDTIATNSHSVINWNSFDIGLNGVLNFDTTSGALLNRVTGSYESWLKGTLNHTGSYPLLLVNPNGIHIYKGASINATNLLLSGLVMTNDAFSAYATSGTAAFDTTSTGAVNVETGITFANRVTDQLALVGKKVDVAENTISAETLSVNATDTATLTDLTYTGTLKGNNLLDSNGGALSISSGTYSGAANLKGTTVNMSVESHTGDITAHGTNVTLSGGTHSGGDISLQGNSVTMSGITFDNEDKDITLAGLGANGSVNVTNSTITAKDVGFTGKTVSISQLGSTPATWKVNTFTLGKGESAANSSTLSNIDLTVTKAATSPALGTDVGLTLNKTSIKAPTINITPASLFLNTGSEIISDGSVNIQSAGALTVQSSLVEAKAGDAEVGAVGDFKVQDSTLKSDGGNLSITTDGTAIVRGNSTIDSETGDIAVQGKAIDIGYSSDTGNSFDAAGNITIKAGPEADKTSANTVSIQKTDFTTPTNASKTISLAGYDISSSGKFTTDTLNFSGTNSVNTSGNITADALNFSGHTVSAAGTISVNSLGITLDNASGASLTLGGTLNVTSALDFNGHSQATLNGIINAPTFKLTADKVTASGAAVTASNKNGDGNSIEIAATDSVTIGNSTLQTSETDGDIVVTGKSIASSGNNTATTIDSTGGNVLLMSGYETAGVYTTTEAGSISLSNTTLKGETVTAVSRNTSIANSTIKADTLRAAGAVSVDTTDSTSGFWGATFDVDNDTDLTLNGTTVRKASDEAIDSVKLAGSNVTFSGGGTDAAAFKADSVAVSSGKSITVSSGLVNITGEEGISLSGKAVTVKGSINARQINLTATTGDVTLNSGSALTASGEDAANSLGITATTGKISALGNLTADDTITMKAGTDISTTGVIVGTTVNMTADNDISTAGTIDATNVSMMADNDISTGGTIGTAETTNVSMTAGNDVNSGANITADAITMDSGDEKAITVTGALNAEDGTITLGHAPSAAPVKVGTKSVTLGPDSGSLKDVKAATINVNATDRIDVKKANITVTDDAGLTLSSKGIMVDGTINAPVITLTAENSETTNTVELTKNSNLNSSGDISISAVDGAIAARGNITAKDGENTKVGTVTLNTGNTSGSVAIGDADNLNANSRKISAKTLAVTAPDSISVQQTSIDVTDDVSFDSKALDVSNSNIQTAGNISLNATGDTALSLRGSNLTADNSAAGKGIISVTAAKDAAVTGGSIAADKDITITASDGTVSSSGTMESSGGNISVMAGTGESVELTAASSIKAYGDKAVTVTATNGTINANGKITVESTETNADKSGSIILDTGATSENGTVEIGSSLSAQALAVNAPKSISVNNGASINVADATDDGLVLSSKAVEVSNATIINNSGKLTLEGSGADGVQVDKSNIQGTDVAVSGNDIKVGKKTEISYNSSTFTATTGSVTISSDGVADVSGATIDVTDGGITVTATNADIYGSTIMAAGDVTVSSNSTDITESNITSNNGNIAINNDDETGAINITGDGALKSTNGNINIGNNNSGAVTLNMTPAGDNALEAANINVTGESVSADGKAFKATNGSIDVAAVSGAVTVTNDLTAVNGNITMDSANGSNVSASGNLSATSGTITLGHTGTNATGTVEIGPASGTNKTVAAQKLDINATDNIAVQRINATVTGSDGLVLSSADVDISNADINATAGQISVTATEADIDASTITATGVALESDAGVTVNDTSITATDEGITVKSTGAANDVTLTNAILAAENTTNGNITITSGKDITASGSIKTGKNAAMTATGAINSSNTTNAGNNIDLTAGDNIIASGNMTAGGDIGLKATTKDVSVSNNTITAGGKADLLAGSTDGINWNASDDNDISIYNANINVTGAITAKGDMASIDKSTIKGSSVAISSNGINVDKENIANNESTITATTGDVTLDSTADIDVNKATITANGGVGIVAVNGNTVKDTSITATDEGITVKSTGAANDVTLTNAILAAENTTNGNITITSGKDITASGSIKAGKNAAMTATGAINSSNTTNAGNNIDLTAGDNIIASGNMTAGGDIGLKATTKDVSVSNNTITAGGKVDLLAGRADGTNWEANDNNDLSVTNVNINATGAVTAKGDVAAIDNSTIKGSSVAISSNGINVDKKEISGNVSTITATTGDVTLDSTADIDVNKATITAKGGVGIVAVNGSTVKDTSITATDEGITVKSTGAANDVTLTSATLAAENTTNGNIAITSGKDITASGSIKAGKNVAMTADGAINSSNTASACNIYLTAGDKITASGNMTAGGDIGLKATTKDVSVSNNTITAGGKVDLLAGRADETNWEANDDNDLSVTNVNINATGAVTAKGDVAAIDNSTIKGSSVAISSNGINVDKQVITDNESTITATTGDVTLDSTADIDVNKATITAKGGVGIVAVNGSTVKDTSITATDEGITVKSTGAANDVTLTNATLAAENTTNGNITITSGKDITASGSIKAGKNAAMTADGAINSSNTASAGNIDLTAGDKITASGNMTASGAVSLSAAENGISSAGAISAGNNITIYATAGEVAVTGNLISSNGNIRLDSQDGSDISAAGDVKSVNGTITLGHAPSTGVTGTGNVVIGEAAVPTKVVQAKGLNVNAADSIVTKNANITVTDSDVILESQTVNLDGTALTVNGNASLLAGNFNGADWTAADGNTIVMNNTGISATGDVSLKAGKITVTTDGEAPAKEISGKNLLLAAANSYDDTTKKYTMGIGQTVNVTNTNLTGSESTTLIGYNVDVKGDVNTERLLGAVGKEIITTDDGSDVEDFVSPELSEVSSKLSIKGRVESPAQDELIYIGLYGDAEFINESPGGTQTMSFSANSPYSLDISGDMNVTDPGGIRLSSKSIHIADNLTASHAEASIVLGTKGGELSIAGNLVAGKDVIVRSTDNIIVGKDDGNVAITAVNGNVEMLAGTFSTGGINGAWAGGTGATDTAENNNIAIKNAIISAKENVDIKSGSISVDGTTNTVESTDGLITMAAANRYANGVYTTGANNDIKVSESLVKGESVIEGAVVYLKNANLIDGNMEIKGGEVVISDTLDKAAGAPTATLEIAADKVLLGDDSDNVNINLDTLTTKSGDVSVKNATINTDETFLGGKSVTVENSQMTSDAVTVAAFKGFAPGTGNYTTENGNHVSINNGSNITGDKVDILGYSAEIDGNINADLLRGAVGTRVKEVDNSLASIASAGNNTMNFTAALHDKAGTLGKTEVELDGDVLSVDSNKFKTLTLTGKESISLGGSGTDAISVDGNLIMKTKNLTIDKNLESTKSIRLQGETVTVKSEVTAAEDLTVAANTESGGKATIDGAKLSSGTAGEDYKTVISGNTVEFKGDNTLSGTVEVNAGNQANITGTLTAADAASASLTLSSRDGGINIGGSAEDSADIKVDSLAIKDTNKARLQNVNLQNDITIEANEAVLAGNIKADGQMLDIASDNAIVGDGVAATSVLADKLITSNATTKNLTIDKADVTTVNEIVLKSSDQITLKGEITANELNLDTENVYLGDGTKNTVINADSVATGANTKNITLAQVDLTGIGDSNEFTAKATEQIVLRGKVDSGERELVVDAPNVSLGDGTMETSIIASSLKAVAREGNKPEKLTVSKAGITAGNVEFDVSGSINIDSSRMQGTDVAINGKEILIENGTNITVDNEVGQIALVAADTDTGRNGNYTDGKARSLTLNPSNTVVIDNSRLEGANMTFAGYSVTARNGSKIYAAKTLNALAGSIIATDSSGKLEVVTQGPGNKLIQLDSEVVVAGDPWYDFQPFSDWQSYLQEKSYNMGMDNALLDGSQLGMYYLWPRDIFGFGAREYSITGGQFITFGGSIAALIKEMEQNKKEEEGQNDEQESGEF</sequence>
<dbReference type="InterPro" id="IPR006626">
    <property type="entry name" value="PbH1"/>
</dbReference>
<dbReference type="Proteomes" id="UP000030993">
    <property type="component" value="Unassembled WGS sequence"/>
</dbReference>
<feature type="domain" description="Filamentous haemagglutinin FhaB/tRNA nuclease CdiA-like TPS" evidence="2">
    <location>
        <begin position="28"/>
        <end position="158"/>
    </location>
</feature>
<evidence type="ECO:0000313" key="4">
    <source>
        <dbReference type="Proteomes" id="UP000030993"/>
    </source>
</evidence>
<feature type="domain" description="Filamentous haemagglutinin FhaB/tRNA nuclease CdiA-like TPS" evidence="2">
    <location>
        <begin position="734"/>
        <end position="839"/>
    </location>
</feature>
<feature type="signal peptide" evidence="1">
    <location>
        <begin position="1"/>
        <end position="28"/>
    </location>
</feature>
<evidence type="ECO:0000259" key="2">
    <source>
        <dbReference type="SMART" id="SM00912"/>
    </source>
</evidence>
<proteinExistence type="predicted"/>
<dbReference type="RefSeq" id="WP_039212086.1">
    <property type="nucleotide sequence ID" value="NZ_JSCE01000250.1"/>
</dbReference>
<dbReference type="SMART" id="SM00912">
    <property type="entry name" value="Haemagg_act"/>
    <property type="match status" value="2"/>
</dbReference>
<dbReference type="Gene3D" id="2.160.20.10">
    <property type="entry name" value="Single-stranded right-handed beta-helix, Pectin lyase-like"/>
    <property type="match status" value="2"/>
</dbReference>
<organism evidence="3 4">
    <name type="scientific">Anaerovibrio lipolyticus</name>
    <dbReference type="NCBI Taxonomy" id="82374"/>
    <lineage>
        <taxon>Bacteria</taxon>
        <taxon>Bacillati</taxon>
        <taxon>Bacillota</taxon>
        <taxon>Negativicutes</taxon>
        <taxon>Selenomonadales</taxon>
        <taxon>Selenomonadaceae</taxon>
        <taxon>Anaerovibrio</taxon>
    </lineage>
</organism>
<reference evidence="3 4" key="1">
    <citation type="journal article" date="2013" name="PLoS ONE">
        <title>Identification and characterization of three novel lipases belonging to families II and V from Anaerovibrio lipolyticus 5ST.</title>
        <authorList>
            <person name="Prive F."/>
            <person name="Kaderbhai N.N."/>
            <person name="Girdwood S."/>
            <person name="Worgan H.J."/>
            <person name="Pinloche E."/>
            <person name="Scollan N.D."/>
            <person name="Huws S.A."/>
            <person name="Newbold C.J."/>
        </authorList>
    </citation>
    <scope>NUCLEOTIDE SEQUENCE [LARGE SCALE GENOMIC DNA]</scope>
    <source>
        <strain evidence="3 4">5S</strain>
    </source>
</reference>